<dbReference type="AlphaFoldDB" id="A0A0A1MN86"/>
<sequence>MNQLKTIANEMLPVYENETGEKLVSARELHKQLFSRQEFTNWIKRRIENYGFVEGDDFLTTLSKSTGGRPSTEYLLLIDTAKEIAMVENNEQGRVIRKYFIEVEKRSRAKQPQSIEDLIIMQANSVKELKQEVATTKQELITVKNRVDNWDKVNPDGNEQQKLNNMIRKYAADNGIAFPESWRHFRKSFNNAYKTNIKALMKNYQTKHGLKSITAPQYLSMIDRLDDGIRVADKMLNSQTFLTTR</sequence>
<gene>
    <name evidence="2" type="ORF">BN997_01072</name>
</gene>
<protein>
    <submittedName>
        <fullName evidence="2">AntA/AntB antirepressor</fullName>
    </submittedName>
</protein>
<dbReference type="OrthoDB" id="9812611at2"/>
<dbReference type="PANTHER" id="PTHR36180:SF1">
    <property type="entry name" value="ANTA_ANTB ANTIREPRESSOR DOMAIN-CONTAINING PROTEIN"/>
    <property type="match status" value="1"/>
</dbReference>
<evidence type="ECO:0000313" key="3">
    <source>
        <dbReference type="Proteomes" id="UP000040453"/>
    </source>
</evidence>
<dbReference type="RefSeq" id="WP_042530279.1">
    <property type="nucleotide sequence ID" value="NZ_CDGG01000001.1"/>
</dbReference>
<evidence type="ECO:0000259" key="1">
    <source>
        <dbReference type="Pfam" id="PF08346"/>
    </source>
</evidence>
<evidence type="ECO:0000313" key="2">
    <source>
        <dbReference type="EMBL" id="CEI81254.1"/>
    </source>
</evidence>
<dbReference type="PANTHER" id="PTHR36180">
    <property type="entry name" value="DNA-BINDING PROTEIN-RELATED-RELATED"/>
    <property type="match status" value="1"/>
</dbReference>
<proteinExistence type="predicted"/>
<dbReference type="Pfam" id="PF08346">
    <property type="entry name" value="AntA"/>
    <property type="match status" value="1"/>
</dbReference>
<accession>A0A0A1MN86</accession>
<dbReference type="EMBL" id="CDGG01000001">
    <property type="protein sequence ID" value="CEI81254.1"/>
    <property type="molecule type" value="Genomic_DNA"/>
</dbReference>
<dbReference type="STRING" id="545501.BN997_01072"/>
<dbReference type="InterPro" id="IPR013557">
    <property type="entry name" value="AntA/B_antirep"/>
</dbReference>
<organism evidence="2 3">
    <name type="scientific">Oceanobacillus oncorhynchi</name>
    <dbReference type="NCBI Taxonomy" id="545501"/>
    <lineage>
        <taxon>Bacteria</taxon>
        <taxon>Bacillati</taxon>
        <taxon>Bacillota</taxon>
        <taxon>Bacilli</taxon>
        <taxon>Bacillales</taxon>
        <taxon>Bacillaceae</taxon>
        <taxon>Oceanobacillus</taxon>
    </lineage>
</organism>
<keyword evidence="3" id="KW-1185">Reference proteome</keyword>
<name>A0A0A1MN86_9BACI</name>
<dbReference type="Proteomes" id="UP000040453">
    <property type="component" value="Unassembled WGS sequence"/>
</dbReference>
<feature type="domain" description="AntA/AntB antirepressor" evidence="1">
    <location>
        <begin position="24"/>
        <end position="90"/>
    </location>
</feature>
<reference evidence="2 3" key="1">
    <citation type="submission" date="2014-11" db="EMBL/GenBank/DDBJ databases">
        <authorList>
            <person name="Urmite Genomes Urmite Genomes"/>
        </authorList>
    </citation>
    <scope>NUCLEOTIDE SEQUENCE [LARGE SCALE GENOMIC DNA]</scope>
    <source>
        <strain evidence="2 3">Oc5</strain>
    </source>
</reference>